<dbReference type="eggNOG" id="KOG4500">
    <property type="taxonomic scope" value="Eukaryota"/>
</dbReference>
<dbReference type="InParanoid" id="S8G748"/>
<dbReference type="PANTHER" id="PTHR10957">
    <property type="entry name" value="RAP1 GTPASE-GDP DISSOCIATION STIMULATOR 1"/>
    <property type="match status" value="1"/>
</dbReference>
<organism evidence="1 2">
    <name type="scientific">Fomitopsis schrenkii</name>
    <name type="common">Brown rot fungus</name>
    <dbReference type="NCBI Taxonomy" id="2126942"/>
    <lineage>
        <taxon>Eukaryota</taxon>
        <taxon>Fungi</taxon>
        <taxon>Dikarya</taxon>
        <taxon>Basidiomycota</taxon>
        <taxon>Agaricomycotina</taxon>
        <taxon>Agaricomycetes</taxon>
        <taxon>Polyporales</taxon>
        <taxon>Fomitopsis</taxon>
    </lineage>
</organism>
<dbReference type="HOGENOM" id="CLU_007321_1_1_1"/>
<reference evidence="1 2" key="1">
    <citation type="journal article" date="2012" name="Science">
        <title>The Paleozoic origin of enzymatic lignin decomposition reconstructed from 31 fungal genomes.</title>
        <authorList>
            <person name="Floudas D."/>
            <person name="Binder M."/>
            <person name="Riley R."/>
            <person name="Barry K."/>
            <person name="Blanchette R.A."/>
            <person name="Henrissat B."/>
            <person name="Martinez A.T."/>
            <person name="Otillar R."/>
            <person name="Spatafora J.W."/>
            <person name="Yadav J.S."/>
            <person name="Aerts A."/>
            <person name="Benoit I."/>
            <person name="Boyd A."/>
            <person name="Carlson A."/>
            <person name="Copeland A."/>
            <person name="Coutinho P.M."/>
            <person name="de Vries R.P."/>
            <person name="Ferreira P."/>
            <person name="Findley K."/>
            <person name="Foster B."/>
            <person name="Gaskell J."/>
            <person name="Glotzer D."/>
            <person name="Gorecki P."/>
            <person name="Heitman J."/>
            <person name="Hesse C."/>
            <person name="Hori C."/>
            <person name="Igarashi K."/>
            <person name="Jurgens J.A."/>
            <person name="Kallen N."/>
            <person name="Kersten P."/>
            <person name="Kohler A."/>
            <person name="Kuees U."/>
            <person name="Kumar T.K.A."/>
            <person name="Kuo A."/>
            <person name="LaButti K."/>
            <person name="Larrondo L.F."/>
            <person name="Lindquist E."/>
            <person name="Ling A."/>
            <person name="Lombard V."/>
            <person name="Lucas S."/>
            <person name="Lundell T."/>
            <person name="Martin R."/>
            <person name="McLaughlin D.J."/>
            <person name="Morgenstern I."/>
            <person name="Morin E."/>
            <person name="Murat C."/>
            <person name="Nagy L.G."/>
            <person name="Nolan M."/>
            <person name="Ohm R.A."/>
            <person name="Patyshakuliyeva A."/>
            <person name="Rokas A."/>
            <person name="Ruiz-Duenas F.J."/>
            <person name="Sabat G."/>
            <person name="Salamov A."/>
            <person name="Samejima M."/>
            <person name="Schmutz J."/>
            <person name="Slot J.C."/>
            <person name="St John F."/>
            <person name="Stenlid J."/>
            <person name="Sun H."/>
            <person name="Sun S."/>
            <person name="Syed K."/>
            <person name="Tsang A."/>
            <person name="Wiebenga A."/>
            <person name="Young D."/>
            <person name="Pisabarro A."/>
            <person name="Eastwood D.C."/>
            <person name="Martin F."/>
            <person name="Cullen D."/>
            <person name="Grigoriev I.V."/>
            <person name="Hibbett D.S."/>
        </authorList>
    </citation>
    <scope>NUCLEOTIDE SEQUENCE</scope>
    <source>
        <strain evidence="2">FP-58527</strain>
    </source>
</reference>
<protein>
    <recommendedName>
        <fullName evidence="3">UNC-45/Cro1/She4 central domain-containing protein</fullName>
    </recommendedName>
</protein>
<evidence type="ECO:0000313" key="1">
    <source>
        <dbReference type="EMBL" id="EPT05980.1"/>
    </source>
</evidence>
<proteinExistence type="predicted"/>
<name>S8G748_FOMSC</name>
<evidence type="ECO:0008006" key="3">
    <source>
        <dbReference type="Google" id="ProtNLM"/>
    </source>
</evidence>
<dbReference type="EMBL" id="KE504122">
    <property type="protein sequence ID" value="EPT05980.1"/>
    <property type="molecule type" value="Genomic_DNA"/>
</dbReference>
<dbReference type="InterPro" id="IPR011989">
    <property type="entry name" value="ARM-like"/>
</dbReference>
<dbReference type="SUPFAM" id="SSF48371">
    <property type="entry name" value="ARM repeat"/>
    <property type="match status" value="1"/>
</dbReference>
<dbReference type="AlphaFoldDB" id="S8G748"/>
<sequence>MDHDENRRYLLEAEFVDVVVQILENYAQLAPSTPSEPLVLSVPDLKVVKTSIGFLLNASIGFDLVKARLTSLRAVMTILKLSMSVYPPGSWLTQSELPVDQGSSDPKTTRLESWNLRSGLSSWTWRVISELRDADEEAATLNRQLFGADALPYLVQPLKTFRPPFQDTPPLFVGSPARHALVQQDYDLLEEACGLLESLSLDVDEVRLSLGRVLKSPDGSEDGVACLMDMLTFLEKGDYPPYWSAESPSERASMEKGLDMCKAAVVKAIVEVAGEQNELWDDSNPDKPGGEFVDTMVRWIRSHGNLKDRHREDLIICATLSLGNLATGDPRSIALVQAPVSLAPNLAQLLEPETDIKVKHGIVGLLKHLAQAQSNRAVLGDAGIIQRLASCQIWDEKADMAERVQVSAIGIAKYMCNANAENVFALIAQPQDDATGSALDQILALVRRSDSIAVKSEGTRVLVNVIKSLWSSEATVDDSAKAQRRRECVAAVANSDCAAALARLVGRSKKYPILINEGVVALLLLSAHANGGMLVLDSILNPLPSEVFRPGTQSQPVSAIPTEGSPISGPHTALDMLLSVLRNPDTMPAEVRSNVCALLGQLGKKGVVDESRARDVARMKEESKELLEGLATNSEANTQMVSAGAKRALQTWA</sequence>
<dbReference type="GO" id="GO:0005085">
    <property type="term" value="F:guanyl-nucleotide exchange factor activity"/>
    <property type="evidence" value="ECO:0007669"/>
    <property type="project" value="InterPro"/>
</dbReference>
<dbReference type="InterPro" id="IPR016024">
    <property type="entry name" value="ARM-type_fold"/>
</dbReference>
<evidence type="ECO:0000313" key="2">
    <source>
        <dbReference type="Proteomes" id="UP000015241"/>
    </source>
</evidence>
<keyword evidence="2" id="KW-1185">Reference proteome</keyword>
<gene>
    <name evidence="1" type="ORF">FOMPIDRAFT_158901</name>
</gene>
<accession>S8G748</accession>
<dbReference type="OrthoDB" id="26149at2759"/>
<dbReference type="Proteomes" id="UP000015241">
    <property type="component" value="Unassembled WGS sequence"/>
</dbReference>
<dbReference type="Gene3D" id="1.25.10.10">
    <property type="entry name" value="Leucine-rich Repeat Variant"/>
    <property type="match status" value="1"/>
</dbReference>
<dbReference type="STRING" id="743788.S8G748"/>
<dbReference type="InterPro" id="IPR040144">
    <property type="entry name" value="RAP1GDS1"/>
</dbReference>